<dbReference type="RefSeq" id="WP_182385604.1">
    <property type="nucleotide sequence ID" value="NZ_CP059833.1"/>
</dbReference>
<dbReference type="InterPro" id="IPR051695">
    <property type="entry name" value="Phosphoglycerate_Mutase"/>
</dbReference>
<dbReference type="SMART" id="SM00855">
    <property type="entry name" value="PGAM"/>
    <property type="match status" value="1"/>
</dbReference>
<evidence type="ECO:0000313" key="4">
    <source>
        <dbReference type="EMBL" id="QMV84797.1"/>
    </source>
</evidence>
<dbReference type="GO" id="GO:0005829">
    <property type="term" value="C:cytosol"/>
    <property type="evidence" value="ECO:0007669"/>
    <property type="project" value="TreeGrafter"/>
</dbReference>
<dbReference type="Gene3D" id="3.40.50.1240">
    <property type="entry name" value="Phosphoglycerate mutase-like"/>
    <property type="match status" value="1"/>
</dbReference>
<dbReference type="AlphaFoldDB" id="A0A7G5FDV6"/>
<dbReference type="CDD" id="cd07067">
    <property type="entry name" value="HP_PGM_like"/>
    <property type="match status" value="1"/>
</dbReference>
<reference evidence="4 5" key="1">
    <citation type="submission" date="2020-07" db="EMBL/GenBank/DDBJ databases">
        <title>non toxigenic Corynebacterium sp. nov from a clinical source.</title>
        <authorList>
            <person name="Bernier A.-M."/>
            <person name="Bernard K."/>
        </authorList>
    </citation>
    <scope>NUCLEOTIDE SEQUENCE [LARGE SCALE GENOMIC DNA]</scope>
    <source>
        <strain evidence="5">NML 93-0612</strain>
    </source>
</reference>
<dbReference type="Pfam" id="PF00300">
    <property type="entry name" value="His_Phos_1"/>
    <property type="match status" value="1"/>
</dbReference>
<organism evidence="4 5">
    <name type="scientific">Corynebacterium hindlerae</name>
    <dbReference type="NCBI Taxonomy" id="699041"/>
    <lineage>
        <taxon>Bacteria</taxon>
        <taxon>Bacillati</taxon>
        <taxon>Actinomycetota</taxon>
        <taxon>Actinomycetes</taxon>
        <taxon>Mycobacteriales</taxon>
        <taxon>Corynebacteriaceae</taxon>
        <taxon>Corynebacterium</taxon>
    </lineage>
</organism>
<dbReference type="GO" id="GO:0045820">
    <property type="term" value="P:negative regulation of glycolytic process"/>
    <property type="evidence" value="ECO:0007669"/>
    <property type="project" value="TreeGrafter"/>
</dbReference>
<feature type="binding site" evidence="3">
    <location>
        <position position="59"/>
    </location>
    <ligand>
        <name>substrate</name>
    </ligand>
</feature>
<feature type="binding site" evidence="3">
    <location>
        <begin position="9"/>
        <end position="16"/>
    </location>
    <ligand>
        <name>substrate</name>
    </ligand>
</feature>
<evidence type="ECO:0000256" key="3">
    <source>
        <dbReference type="PIRSR" id="PIRSR613078-2"/>
    </source>
</evidence>
<dbReference type="InterPro" id="IPR013078">
    <property type="entry name" value="His_Pase_superF_clade-1"/>
</dbReference>
<dbReference type="PANTHER" id="PTHR46517:SF1">
    <property type="entry name" value="FRUCTOSE-2,6-BISPHOSPHATASE TIGAR"/>
    <property type="match status" value="1"/>
</dbReference>
<dbReference type="PROSITE" id="PS00175">
    <property type="entry name" value="PG_MUTASE"/>
    <property type="match status" value="1"/>
</dbReference>
<dbReference type="Proteomes" id="UP000515570">
    <property type="component" value="Chromosome"/>
</dbReference>
<dbReference type="EMBL" id="CP059833">
    <property type="protein sequence ID" value="QMV84797.1"/>
    <property type="molecule type" value="Genomic_DNA"/>
</dbReference>
<dbReference type="PANTHER" id="PTHR46517">
    <property type="entry name" value="FRUCTOSE-2,6-BISPHOSPHATASE TIGAR"/>
    <property type="match status" value="1"/>
</dbReference>
<dbReference type="GO" id="GO:0004331">
    <property type="term" value="F:fructose-2,6-bisphosphate 2-phosphatase activity"/>
    <property type="evidence" value="ECO:0007669"/>
    <property type="project" value="TreeGrafter"/>
</dbReference>
<keyword evidence="1" id="KW-0378">Hydrolase</keyword>
<accession>A0A7G5FDV6</accession>
<name>A0A7G5FDV6_9CORY</name>
<feature type="active site" description="Tele-phosphohistidine intermediate" evidence="2">
    <location>
        <position position="10"/>
    </location>
</feature>
<protein>
    <submittedName>
        <fullName evidence="4">Histidine phosphatase family protein</fullName>
    </submittedName>
</protein>
<evidence type="ECO:0000256" key="1">
    <source>
        <dbReference type="ARBA" id="ARBA00022801"/>
    </source>
</evidence>
<evidence type="ECO:0000313" key="5">
    <source>
        <dbReference type="Proteomes" id="UP000515570"/>
    </source>
</evidence>
<evidence type="ECO:0000256" key="2">
    <source>
        <dbReference type="PIRSR" id="PIRSR613078-1"/>
    </source>
</evidence>
<feature type="active site" description="Proton donor/acceptor" evidence="2">
    <location>
        <position position="83"/>
    </location>
</feature>
<dbReference type="InterPro" id="IPR029033">
    <property type="entry name" value="His_PPase_superfam"/>
</dbReference>
<proteinExistence type="predicted"/>
<gene>
    <name evidence="4" type="ORF">HW450_10705</name>
</gene>
<dbReference type="InterPro" id="IPR001345">
    <property type="entry name" value="PG/BPGM_mutase_AS"/>
</dbReference>
<dbReference type="SUPFAM" id="SSF53254">
    <property type="entry name" value="Phosphoglycerate mutase-like"/>
    <property type="match status" value="1"/>
</dbReference>
<sequence length="236" mass="26280">MTRQLILMRHGETLYNATRRMQGQMDTELSEVGIKQAELAADYLENMTIGRIISSDLSRAHETAKAVARRVGGDVVVDKRLRETHLGRWQGMNHEEVDELFPGARALWRHDASWAPPGGESRLEVAQRARAVIDELMAGYSEWDDATVLVVAHGGTIAALTSALLELSHEQYPIFSGLKNTCWAQLTARPRYYPGSLDADGEGDPVIPQARFTSDNVSDAQWYLDGWNMSAPKRGM</sequence>
<dbReference type="GO" id="GO:0043456">
    <property type="term" value="P:regulation of pentose-phosphate shunt"/>
    <property type="evidence" value="ECO:0007669"/>
    <property type="project" value="TreeGrafter"/>
</dbReference>
<keyword evidence="5" id="KW-1185">Reference proteome</keyword>